<dbReference type="InterPro" id="IPR036259">
    <property type="entry name" value="MFS_trans_sf"/>
</dbReference>
<evidence type="ECO:0000313" key="10">
    <source>
        <dbReference type="Proteomes" id="UP000036681"/>
    </source>
</evidence>
<evidence type="ECO:0000256" key="5">
    <source>
        <dbReference type="ARBA" id="ARBA00023136"/>
    </source>
</evidence>
<feature type="domain" description="Major facilitator superfamily (MFS) profile" evidence="9">
    <location>
        <begin position="48"/>
        <end position="503"/>
    </location>
</feature>
<dbReference type="GO" id="GO:0016020">
    <property type="term" value="C:membrane"/>
    <property type="evidence" value="ECO:0007669"/>
    <property type="project" value="UniProtKB-SubCell"/>
</dbReference>
<reference evidence="11" key="1">
    <citation type="submission" date="2023-03" db="UniProtKB">
        <authorList>
            <consortium name="WormBaseParasite"/>
        </authorList>
    </citation>
    <scope>IDENTIFICATION</scope>
</reference>
<dbReference type="WBParaSite" id="ALUE_0000279401-mRNA-1">
    <property type="protein sequence ID" value="ALUE_0000279401-mRNA-1"/>
    <property type="gene ID" value="ALUE_0000279401"/>
</dbReference>
<feature type="transmembrane region" description="Helical" evidence="8">
    <location>
        <begin position="205"/>
        <end position="225"/>
    </location>
</feature>
<dbReference type="PROSITE" id="PS50850">
    <property type="entry name" value="MFS"/>
    <property type="match status" value="1"/>
</dbReference>
<protein>
    <submittedName>
        <fullName evidence="11">Major facilitator superfamily (MFS) profile domain-containing protein</fullName>
    </submittedName>
</protein>
<feature type="transmembrane region" description="Helical" evidence="8">
    <location>
        <begin position="174"/>
        <end position="193"/>
    </location>
</feature>
<keyword evidence="5 8" id="KW-0472">Membrane</keyword>
<feature type="transmembrane region" description="Helical" evidence="8">
    <location>
        <begin position="263"/>
        <end position="284"/>
    </location>
</feature>
<sequence>MDDSSSHVQTDCTSNVSEVTSESNASITGSGTTKTVKAARMTLRGCISMFLLFLINLLNYTDRFTLAGVLTDIQKYFNLDDAKIGLLQTVFVIFYMLSALICGFLGDRYNRKWLVIFGITLWVSAVFASSFVPEKFYYLFLSCRGALGFGEACYVTIVPSIIADMFVGNTRARALMFFYFAAPLGSGFGYIFGSYTNSLLNGWKWALRLTPIFSAICLILFASIIREPGRGEAETATGAAAANQIETTSYWNDIVALLQIRTYVLATIAYTAVVFSMMSLSWWGPTSMCYAFAMNHDFNSTDDIDKQMKAEINFFFGLITIIGGLAGVVVGSLWAQMWSGGKYCFRAVRTKRANALVCAIGSCMGAPLLFFGLRFMDGNMAVAWVFELFLHFHCNRSPLTELQIFIFFTVTAMCLNFSINVELCLDVVTPTRRNVANGLQMFISNLLGGAVGPYTVGIVSDAIRGSDDRPTARFKGVLRAFYIINCVLLISGLCYFLAAFFFTGDHTNFRKKMGESPHL</sequence>
<dbReference type="Proteomes" id="UP000036681">
    <property type="component" value="Unplaced"/>
</dbReference>
<dbReference type="SUPFAM" id="SSF103473">
    <property type="entry name" value="MFS general substrate transporter"/>
    <property type="match status" value="1"/>
</dbReference>
<feature type="region of interest" description="Disordered" evidence="7">
    <location>
        <begin position="1"/>
        <end position="30"/>
    </location>
</feature>
<keyword evidence="10" id="KW-1185">Reference proteome</keyword>
<dbReference type="PANTHER" id="PTHR23505:SF79">
    <property type="entry name" value="PROTEIN SPINSTER"/>
    <property type="match status" value="1"/>
</dbReference>
<comment type="subcellular location">
    <subcellularLocation>
        <location evidence="1">Membrane</location>
        <topology evidence="1">Multi-pass membrane protein</topology>
    </subcellularLocation>
</comment>
<dbReference type="PANTHER" id="PTHR23505">
    <property type="entry name" value="SPINSTER"/>
    <property type="match status" value="1"/>
</dbReference>
<evidence type="ECO:0000256" key="8">
    <source>
        <dbReference type="SAM" id="Phobius"/>
    </source>
</evidence>
<feature type="transmembrane region" description="Helical" evidence="8">
    <location>
        <begin position="84"/>
        <end position="106"/>
    </location>
</feature>
<dbReference type="InterPro" id="IPR044770">
    <property type="entry name" value="MFS_spinster-like"/>
</dbReference>
<keyword evidence="3 8" id="KW-0812">Transmembrane</keyword>
<evidence type="ECO:0000256" key="4">
    <source>
        <dbReference type="ARBA" id="ARBA00022989"/>
    </source>
</evidence>
<feature type="transmembrane region" description="Helical" evidence="8">
    <location>
        <begin position="355"/>
        <end position="376"/>
    </location>
</feature>
<evidence type="ECO:0000256" key="6">
    <source>
        <dbReference type="ARBA" id="ARBA00024338"/>
    </source>
</evidence>
<feature type="transmembrane region" description="Helical" evidence="8">
    <location>
        <begin position="41"/>
        <end position="60"/>
    </location>
</feature>
<evidence type="ECO:0000256" key="3">
    <source>
        <dbReference type="ARBA" id="ARBA00022692"/>
    </source>
</evidence>
<feature type="transmembrane region" description="Helical" evidence="8">
    <location>
        <begin position="314"/>
        <end position="335"/>
    </location>
</feature>
<feature type="transmembrane region" description="Helical" evidence="8">
    <location>
        <begin position="113"/>
        <end position="132"/>
    </location>
</feature>
<feature type="transmembrane region" description="Helical" evidence="8">
    <location>
        <begin position="480"/>
        <end position="503"/>
    </location>
</feature>
<proteinExistence type="inferred from homology"/>
<organism evidence="10 11">
    <name type="scientific">Ascaris lumbricoides</name>
    <name type="common">Giant roundworm</name>
    <dbReference type="NCBI Taxonomy" id="6252"/>
    <lineage>
        <taxon>Eukaryota</taxon>
        <taxon>Metazoa</taxon>
        <taxon>Ecdysozoa</taxon>
        <taxon>Nematoda</taxon>
        <taxon>Chromadorea</taxon>
        <taxon>Rhabditida</taxon>
        <taxon>Spirurina</taxon>
        <taxon>Ascaridomorpha</taxon>
        <taxon>Ascaridoidea</taxon>
        <taxon>Ascarididae</taxon>
        <taxon>Ascaris</taxon>
    </lineage>
</organism>
<evidence type="ECO:0000259" key="9">
    <source>
        <dbReference type="PROSITE" id="PS50850"/>
    </source>
</evidence>
<dbReference type="AlphaFoldDB" id="A0A9J2NZK5"/>
<evidence type="ECO:0000313" key="11">
    <source>
        <dbReference type="WBParaSite" id="ALUE_0000279401-mRNA-1"/>
    </source>
</evidence>
<evidence type="ECO:0000256" key="1">
    <source>
        <dbReference type="ARBA" id="ARBA00004141"/>
    </source>
</evidence>
<name>A0A9J2NZK5_ASCLU</name>
<dbReference type="InterPro" id="IPR020846">
    <property type="entry name" value="MFS_dom"/>
</dbReference>
<evidence type="ECO:0000256" key="2">
    <source>
        <dbReference type="ARBA" id="ARBA00022448"/>
    </source>
</evidence>
<comment type="similarity">
    <text evidence="6">Belongs to the major facilitator superfamily. Spinster (TC 2.A.1.49) family.</text>
</comment>
<dbReference type="GO" id="GO:0022857">
    <property type="term" value="F:transmembrane transporter activity"/>
    <property type="evidence" value="ECO:0007669"/>
    <property type="project" value="InterPro"/>
</dbReference>
<dbReference type="InterPro" id="IPR011701">
    <property type="entry name" value="MFS"/>
</dbReference>
<accession>A0A9J2NZK5</accession>
<evidence type="ECO:0000256" key="7">
    <source>
        <dbReference type="SAM" id="MobiDB-lite"/>
    </source>
</evidence>
<dbReference type="CDD" id="cd17328">
    <property type="entry name" value="MFS_spinster_like"/>
    <property type="match status" value="1"/>
</dbReference>
<keyword evidence="2" id="KW-0813">Transport</keyword>
<keyword evidence="4 8" id="KW-1133">Transmembrane helix</keyword>
<dbReference type="Pfam" id="PF07690">
    <property type="entry name" value="MFS_1"/>
    <property type="match status" value="1"/>
</dbReference>
<feature type="transmembrane region" description="Helical" evidence="8">
    <location>
        <begin position="138"/>
        <end position="162"/>
    </location>
</feature>
<feature type="transmembrane region" description="Helical" evidence="8">
    <location>
        <begin position="402"/>
        <end position="421"/>
    </location>
</feature>
<dbReference type="Gene3D" id="1.20.1250.20">
    <property type="entry name" value="MFS general substrate transporter like domains"/>
    <property type="match status" value="1"/>
</dbReference>
<feature type="transmembrane region" description="Helical" evidence="8">
    <location>
        <begin position="442"/>
        <end position="460"/>
    </location>
</feature>